<proteinExistence type="predicted"/>
<dbReference type="AlphaFoldDB" id="A0AA88I5U4"/>
<comment type="caution">
    <text evidence="3">The sequence shown here is derived from an EMBL/GenBank/DDBJ whole genome shotgun (WGS) entry which is preliminary data.</text>
</comment>
<name>A0AA88I5U4_ARTSF</name>
<dbReference type="Gene3D" id="1.10.730.10">
    <property type="entry name" value="Isoleucyl-tRNA Synthetase, Domain 1"/>
    <property type="match status" value="1"/>
</dbReference>
<dbReference type="SUPFAM" id="SSF47323">
    <property type="entry name" value="Anticodon-binding domain of a subclass of class I aminoacyl-tRNA synthetases"/>
    <property type="match status" value="1"/>
</dbReference>
<dbReference type="Proteomes" id="UP001187531">
    <property type="component" value="Unassembled WGS sequence"/>
</dbReference>
<reference evidence="3" key="1">
    <citation type="submission" date="2023-07" db="EMBL/GenBank/DDBJ databases">
        <title>Chromosome-level genome assembly of Artemia franciscana.</title>
        <authorList>
            <person name="Jo E."/>
        </authorList>
    </citation>
    <scope>NUCLEOTIDE SEQUENCE</scope>
    <source>
        <tissue evidence="3">Whole body</tissue>
    </source>
</reference>
<dbReference type="GO" id="GO:0006431">
    <property type="term" value="P:methionyl-tRNA aminoacylation"/>
    <property type="evidence" value="ECO:0007669"/>
    <property type="project" value="TreeGrafter"/>
</dbReference>
<gene>
    <name evidence="3" type="ORF">QYM36_004600</name>
</gene>
<dbReference type="EMBL" id="JAVRJZ010000007">
    <property type="protein sequence ID" value="KAK2720774.1"/>
    <property type="molecule type" value="Genomic_DNA"/>
</dbReference>
<evidence type="ECO:0000256" key="1">
    <source>
        <dbReference type="ARBA" id="ARBA00026124"/>
    </source>
</evidence>
<dbReference type="GO" id="GO:0004825">
    <property type="term" value="F:methionine-tRNA ligase activity"/>
    <property type="evidence" value="ECO:0007669"/>
    <property type="project" value="InterPro"/>
</dbReference>
<evidence type="ECO:0000313" key="3">
    <source>
        <dbReference type="EMBL" id="KAK2720774.1"/>
    </source>
</evidence>
<organism evidence="3 4">
    <name type="scientific">Artemia franciscana</name>
    <name type="common">Brine shrimp</name>
    <name type="synonym">Artemia sanfranciscana</name>
    <dbReference type="NCBI Taxonomy" id="6661"/>
    <lineage>
        <taxon>Eukaryota</taxon>
        <taxon>Metazoa</taxon>
        <taxon>Ecdysozoa</taxon>
        <taxon>Arthropoda</taxon>
        <taxon>Crustacea</taxon>
        <taxon>Branchiopoda</taxon>
        <taxon>Anostraca</taxon>
        <taxon>Artemiidae</taxon>
        <taxon>Artemia</taxon>
    </lineage>
</organism>
<dbReference type="InterPro" id="IPR023457">
    <property type="entry name" value="Met-tRNA_synth_2"/>
</dbReference>
<keyword evidence="4" id="KW-1185">Reference proteome</keyword>
<evidence type="ECO:0000313" key="4">
    <source>
        <dbReference type="Proteomes" id="UP001187531"/>
    </source>
</evidence>
<accession>A0AA88I5U4</accession>
<dbReference type="PANTHER" id="PTHR43326:SF1">
    <property type="entry name" value="METHIONINE--TRNA LIGASE, MITOCHONDRIAL"/>
    <property type="match status" value="1"/>
</dbReference>
<evidence type="ECO:0000256" key="2">
    <source>
        <dbReference type="ARBA" id="ARBA00030331"/>
    </source>
</evidence>
<protein>
    <recommendedName>
        <fullName evidence="1">Methionine--tRNA ligase, mitochondrial</fullName>
    </recommendedName>
    <alternativeName>
        <fullName evidence="2">Mitochondrial methionyl-tRNA synthetase</fullName>
    </alternativeName>
</protein>
<dbReference type="InterPro" id="IPR009080">
    <property type="entry name" value="tRNAsynth_Ia_anticodon-bd"/>
</dbReference>
<dbReference type="PANTHER" id="PTHR43326">
    <property type="entry name" value="METHIONYL-TRNA SYNTHETASE"/>
    <property type="match status" value="1"/>
</dbReference>
<dbReference type="GO" id="GO:0005524">
    <property type="term" value="F:ATP binding"/>
    <property type="evidence" value="ECO:0007669"/>
    <property type="project" value="InterPro"/>
</dbReference>
<sequence>MNSAIKTVPCEVLQHFERLEFKMGLESIMLTLTRANKLMQSKKPWELKKQNKMDDVYLILGACIETLRIVGTIMQPIVPSLSSKLLVDLPRMVPPSCRYLSPVLTIDITNKNMVNLS</sequence>